<organism evidence="1 2">
    <name type="scientific">Actinocorallia herbida</name>
    <dbReference type="NCBI Taxonomy" id="58109"/>
    <lineage>
        <taxon>Bacteria</taxon>
        <taxon>Bacillati</taxon>
        <taxon>Actinomycetota</taxon>
        <taxon>Actinomycetes</taxon>
        <taxon>Streptosporangiales</taxon>
        <taxon>Thermomonosporaceae</taxon>
        <taxon>Actinocorallia</taxon>
    </lineage>
</organism>
<protein>
    <submittedName>
        <fullName evidence="1">Uncharacterized protein</fullName>
    </submittedName>
</protein>
<gene>
    <name evidence="1" type="ORF">EDD29_5759</name>
</gene>
<evidence type="ECO:0000313" key="2">
    <source>
        <dbReference type="Proteomes" id="UP000272400"/>
    </source>
</evidence>
<reference evidence="1 2" key="1">
    <citation type="submission" date="2018-11" db="EMBL/GenBank/DDBJ databases">
        <title>Sequencing the genomes of 1000 actinobacteria strains.</title>
        <authorList>
            <person name="Klenk H.-P."/>
        </authorList>
    </citation>
    <scope>NUCLEOTIDE SEQUENCE [LARGE SCALE GENOMIC DNA]</scope>
    <source>
        <strain evidence="1 2">DSM 44254</strain>
    </source>
</reference>
<accession>A0A3N1D3K9</accession>
<evidence type="ECO:0000313" key="1">
    <source>
        <dbReference type="EMBL" id="ROO88101.1"/>
    </source>
</evidence>
<keyword evidence="2" id="KW-1185">Reference proteome</keyword>
<comment type="caution">
    <text evidence="1">The sequence shown here is derived from an EMBL/GenBank/DDBJ whole genome shotgun (WGS) entry which is preliminary data.</text>
</comment>
<name>A0A3N1D3K9_9ACTN</name>
<proteinExistence type="predicted"/>
<sequence>MAGGLCARRMSPCRSREQGLGPAQGAFAAFAWDVIVTLVSVGARSVVEGGGQGLDA</sequence>
<dbReference type="AlphaFoldDB" id="A0A3N1D3K9"/>
<dbReference type="Proteomes" id="UP000272400">
    <property type="component" value="Unassembled WGS sequence"/>
</dbReference>
<dbReference type="EMBL" id="RJKE01000001">
    <property type="protein sequence ID" value="ROO88101.1"/>
    <property type="molecule type" value="Genomic_DNA"/>
</dbReference>